<proteinExistence type="predicted"/>
<gene>
    <name evidence="2" type="ORF">ACFS5N_08745</name>
</gene>
<protein>
    <recommendedName>
        <fullName evidence="4">Holin-X, holin superfamily III</fullName>
    </recommendedName>
</protein>
<reference evidence="3" key="1">
    <citation type="journal article" date="2019" name="Int. J. Syst. Evol. Microbiol.">
        <title>The Global Catalogue of Microorganisms (GCM) 10K type strain sequencing project: providing services to taxonomists for standard genome sequencing and annotation.</title>
        <authorList>
            <consortium name="The Broad Institute Genomics Platform"/>
            <consortium name="The Broad Institute Genome Sequencing Center for Infectious Disease"/>
            <person name="Wu L."/>
            <person name="Ma J."/>
        </authorList>
    </citation>
    <scope>NUCLEOTIDE SEQUENCE [LARGE SCALE GENOMIC DNA]</scope>
    <source>
        <strain evidence="3">KCTC 22437</strain>
    </source>
</reference>
<evidence type="ECO:0008006" key="4">
    <source>
        <dbReference type="Google" id="ProtNLM"/>
    </source>
</evidence>
<keyword evidence="1" id="KW-0812">Transmembrane</keyword>
<evidence type="ECO:0000313" key="2">
    <source>
        <dbReference type="EMBL" id="MFD2872552.1"/>
    </source>
</evidence>
<comment type="caution">
    <text evidence="2">The sequence shown here is derived from an EMBL/GenBank/DDBJ whole genome shotgun (WGS) entry which is preliminary data.</text>
</comment>
<name>A0ABW5YCK8_9SPHI</name>
<sequence length="125" mass="14037">MEEAKKEEQQQPVLDQLKDYAEIKLKLAKYKAIDSGSTIFASLIADVAVAITMLLAFVFASFTLAFYLAEVFQSDWKGFGATAILYLLIALIVKFNKAGFEKPLANAFVMKFFKNKQENNDRPAN</sequence>
<evidence type="ECO:0000313" key="3">
    <source>
        <dbReference type="Proteomes" id="UP001597557"/>
    </source>
</evidence>
<keyword evidence="1" id="KW-0472">Membrane</keyword>
<evidence type="ECO:0000256" key="1">
    <source>
        <dbReference type="SAM" id="Phobius"/>
    </source>
</evidence>
<accession>A0ABW5YCK8</accession>
<organism evidence="2 3">
    <name type="scientific">Mucilaginibacter ximonensis</name>
    <dbReference type="NCBI Taxonomy" id="538021"/>
    <lineage>
        <taxon>Bacteria</taxon>
        <taxon>Pseudomonadati</taxon>
        <taxon>Bacteroidota</taxon>
        <taxon>Sphingobacteriia</taxon>
        <taxon>Sphingobacteriales</taxon>
        <taxon>Sphingobacteriaceae</taxon>
        <taxon>Mucilaginibacter</taxon>
    </lineage>
</organism>
<dbReference type="Proteomes" id="UP001597557">
    <property type="component" value="Unassembled WGS sequence"/>
</dbReference>
<dbReference type="EMBL" id="JBHUPD010000002">
    <property type="protein sequence ID" value="MFD2872552.1"/>
    <property type="molecule type" value="Genomic_DNA"/>
</dbReference>
<keyword evidence="1" id="KW-1133">Transmembrane helix</keyword>
<keyword evidence="3" id="KW-1185">Reference proteome</keyword>
<dbReference type="RefSeq" id="WP_377184345.1">
    <property type="nucleotide sequence ID" value="NZ_JBHUPD010000002.1"/>
</dbReference>
<feature type="transmembrane region" description="Helical" evidence="1">
    <location>
        <begin position="79"/>
        <end position="96"/>
    </location>
</feature>
<feature type="transmembrane region" description="Helical" evidence="1">
    <location>
        <begin position="39"/>
        <end position="67"/>
    </location>
</feature>